<reference evidence="2 3" key="1">
    <citation type="journal article" date="2018" name="MBio">
        <title>Comparative Genomics Reveals the Core Gene Toolbox for the Fungus-Insect Symbiosis.</title>
        <authorList>
            <person name="Wang Y."/>
            <person name="Stata M."/>
            <person name="Wang W."/>
            <person name="Stajich J.E."/>
            <person name="White M.M."/>
            <person name="Moncalvo J.M."/>
        </authorList>
    </citation>
    <scope>NUCLEOTIDE SEQUENCE [LARGE SCALE GENOMIC DNA]</scope>
    <source>
        <strain evidence="2 3">AUS-126-30</strain>
    </source>
</reference>
<dbReference type="Proteomes" id="UP000245591">
    <property type="component" value="Unassembled WGS sequence"/>
</dbReference>
<name>A0A2U1IX76_SMIAN</name>
<organism evidence="2 3">
    <name type="scientific">Smittium angustum</name>
    <dbReference type="NCBI Taxonomy" id="133377"/>
    <lineage>
        <taxon>Eukaryota</taxon>
        <taxon>Fungi</taxon>
        <taxon>Fungi incertae sedis</taxon>
        <taxon>Zoopagomycota</taxon>
        <taxon>Kickxellomycotina</taxon>
        <taxon>Harpellomycetes</taxon>
        <taxon>Harpellales</taxon>
        <taxon>Legeriomycetaceae</taxon>
        <taxon>Smittium</taxon>
    </lineage>
</organism>
<feature type="signal peptide" evidence="1">
    <location>
        <begin position="1"/>
        <end position="21"/>
    </location>
</feature>
<evidence type="ECO:0000256" key="1">
    <source>
        <dbReference type="SAM" id="SignalP"/>
    </source>
</evidence>
<sequence>MKVSLIHYLVSYLPLFALVKGDTPLLNNVATSPPEINVPGPKTVNGVVCLPPNNVFLQFDPLKPKSVPTYSLPQYDESKVVGPTANLDADVVELLNSLTIEEKV</sequence>
<proteinExistence type="predicted"/>
<protein>
    <submittedName>
        <fullName evidence="2">Uncharacterized protein</fullName>
    </submittedName>
</protein>
<evidence type="ECO:0000313" key="3">
    <source>
        <dbReference type="Proteomes" id="UP000245591"/>
    </source>
</evidence>
<gene>
    <name evidence="2" type="ORF">BB558_006637</name>
</gene>
<feature type="chain" id="PRO_5015589377" evidence="1">
    <location>
        <begin position="22"/>
        <end position="104"/>
    </location>
</feature>
<comment type="caution">
    <text evidence="2">The sequence shown here is derived from an EMBL/GenBank/DDBJ whole genome shotgun (WGS) entry which is preliminary data.</text>
</comment>
<keyword evidence="1" id="KW-0732">Signal</keyword>
<dbReference type="EMBL" id="MBFU01000838">
    <property type="protein sequence ID" value="PVZ97398.1"/>
    <property type="molecule type" value="Genomic_DNA"/>
</dbReference>
<keyword evidence="3" id="KW-1185">Reference proteome</keyword>
<dbReference type="AlphaFoldDB" id="A0A2U1IX76"/>
<accession>A0A2U1IX76</accession>
<evidence type="ECO:0000313" key="2">
    <source>
        <dbReference type="EMBL" id="PVZ97398.1"/>
    </source>
</evidence>